<comment type="catalytic activity">
    <reaction evidence="11">
        <text>L-aspartate + O2 = iminosuccinate + H2O2</text>
        <dbReference type="Rhea" id="RHEA:25876"/>
        <dbReference type="ChEBI" id="CHEBI:15379"/>
        <dbReference type="ChEBI" id="CHEBI:16240"/>
        <dbReference type="ChEBI" id="CHEBI:29991"/>
        <dbReference type="ChEBI" id="CHEBI:77875"/>
        <dbReference type="EC" id="1.4.3.16"/>
    </reaction>
    <physiologicalReaction direction="left-to-right" evidence="11">
        <dbReference type="Rhea" id="RHEA:25877"/>
    </physiologicalReaction>
</comment>
<dbReference type="Gene3D" id="1.20.58.100">
    <property type="entry name" value="Fumarate reductase/succinate dehydrogenase flavoprotein-like, C-terminal domain"/>
    <property type="match status" value="1"/>
</dbReference>
<feature type="domain" description="Fumarate reductase/succinate dehydrogenase flavoprotein-like C-terminal" evidence="13">
    <location>
        <begin position="456"/>
        <end position="488"/>
    </location>
</feature>
<dbReference type="EC" id="1.4.3.16" evidence="4"/>
<dbReference type="InterPro" id="IPR037099">
    <property type="entry name" value="Fum_R/Succ_DH_flav-like_C_sf"/>
</dbReference>
<evidence type="ECO:0000259" key="12">
    <source>
        <dbReference type="Pfam" id="PF00890"/>
    </source>
</evidence>
<dbReference type="Proteomes" id="UP000325292">
    <property type="component" value="Chromosome"/>
</dbReference>
<evidence type="ECO:0000313" key="14">
    <source>
        <dbReference type="EMBL" id="AUW93367.1"/>
    </source>
</evidence>
<keyword evidence="6" id="KW-0285">Flavoprotein</keyword>
<keyword evidence="7" id="KW-0662">Pyridine nucleotide biosynthesis</keyword>
<dbReference type="InterPro" id="IPR003953">
    <property type="entry name" value="FAD-dep_OxRdtase_2_FAD-bd"/>
</dbReference>
<name>A0ABM6RPK3_9FIRM</name>
<evidence type="ECO:0000256" key="2">
    <source>
        <dbReference type="ARBA" id="ARBA00004950"/>
    </source>
</evidence>
<dbReference type="InterPro" id="IPR036188">
    <property type="entry name" value="FAD/NAD-bd_sf"/>
</dbReference>
<dbReference type="Pfam" id="PF02910">
    <property type="entry name" value="Succ_DH_flav_C"/>
    <property type="match status" value="1"/>
</dbReference>
<evidence type="ECO:0000256" key="4">
    <source>
        <dbReference type="ARBA" id="ARBA00012173"/>
    </source>
</evidence>
<dbReference type="SUPFAM" id="SSF51905">
    <property type="entry name" value="FAD/NAD(P)-binding domain"/>
    <property type="match status" value="1"/>
</dbReference>
<keyword evidence="9" id="KW-0560">Oxidoreductase</keyword>
<dbReference type="PANTHER" id="PTHR42716:SF2">
    <property type="entry name" value="L-ASPARTATE OXIDASE, CHLOROPLASTIC"/>
    <property type="match status" value="1"/>
</dbReference>
<dbReference type="InterPro" id="IPR027477">
    <property type="entry name" value="Succ_DH/fumarate_Rdtase_cat_sf"/>
</dbReference>
<dbReference type="InterPro" id="IPR005288">
    <property type="entry name" value="NadB"/>
</dbReference>
<evidence type="ECO:0000256" key="6">
    <source>
        <dbReference type="ARBA" id="ARBA00022630"/>
    </source>
</evidence>
<evidence type="ECO:0000313" key="15">
    <source>
        <dbReference type="Proteomes" id="UP000325292"/>
    </source>
</evidence>
<gene>
    <name evidence="14" type="ORF">BXT84_04865</name>
</gene>
<dbReference type="PANTHER" id="PTHR42716">
    <property type="entry name" value="L-ASPARTATE OXIDASE"/>
    <property type="match status" value="1"/>
</dbReference>
<dbReference type="Gene3D" id="3.50.50.60">
    <property type="entry name" value="FAD/NAD(P)-binding domain"/>
    <property type="match status" value="1"/>
</dbReference>
<comment type="similarity">
    <text evidence="3">Belongs to the FAD-dependent oxidoreductase 2 family. NadB subfamily.</text>
</comment>
<evidence type="ECO:0000256" key="3">
    <source>
        <dbReference type="ARBA" id="ARBA00008562"/>
    </source>
</evidence>
<comment type="cofactor">
    <cofactor evidence="1">
        <name>FAD</name>
        <dbReference type="ChEBI" id="CHEBI:57692"/>
    </cofactor>
</comment>
<dbReference type="Gene3D" id="3.90.700.10">
    <property type="entry name" value="Succinate dehydrogenase/fumarate reductase flavoprotein, catalytic domain"/>
    <property type="match status" value="1"/>
</dbReference>
<dbReference type="SUPFAM" id="SSF56425">
    <property type="entry name" value="Succinate dehydrogenase/fumarate reductase flavoprotein, catalytic domain"/>
    <property type="match status" value="1"/>
</dbReference>
<keyword evidence="8" id="KW-0274">FAD</keyword>
<organism evidence="14 15">
    <name type="scientific">Sulfobacillus thermotolerans</name>
    <dbReference type="NCBI Taxonomy" id="338644"/>
    <lineage>
        <taxon>Bacteria</taxon>
        <taxon>Bacillati</taxon>
        <taxon>Bacillota</taxon>
        <taxon>Clostridia</taxon>
        <taxon>Eubacteriales</taxon>
        <taxon>Clostridiales Family XVII. Incertae Sedis</taxon>
        <taxon>Sulfobacillus</taxon>
    </lineage>
</organism>
<evidence type="ECO:0000256" key="1">
    <source>
        <dbReference type="ARBA" id="ARBA00001974"/>
    </source>
</evidence>
<protein>
    <recommendedName>
        <fullName evidence="5">L-aspartate oxidase</fullName>
        <ecNumber evidence="4">1.4.3.16</ecNumber>
    </recommendedName>
    <alternativeName>
        <fullName evidence="10">Quinolinate synthase B</fullName>
    </alternativeName>
</protein>
<dbReference type="InterPro" id="IPR015939">
    <property type="entry name" value="Fum_Rdtase/Succ_DH_flav-like_C"/>
</dbReference>
<comment type="pathway">
    <text evidence="2">Cofactor biosynthesis; NAD(+) biosynthesis; iminoaspartate from L-aspartate (oxidase route): step 1/1.</text>
</comment>
<evidence type="ECO:0000259" key="13">
    <source>
        <dbReference type="Pfam" id="PF02910"/>
    </source>
</evidence>
<evidence type="ECO:0000256" key="7">
    <source>
        <dbReference type="ARBA" id="ARBA00022642"/>
    </source>
</evidence>
<accession>A0ABM6RPK3</accession>
<sequence length="509" mass="55192">MGGTFVKISAVIVGAGISGLMTALEVARFADVAVCVPPQGWTTSSTYRAQGGIAVALGADDYPHHHYNDTVRVGRGLCHEEAVDILTKSAPTILLPMIEAGIFAMRQSGIPALGLEAGHSHPRIVHAPGGLTGQAIAHFLYEQARRNPRIRWVTGRAIQLITNQNGHCLGVWVRPPSGPPFPLWASATVLATGGYAALWHTTTNPATSIGHGHWLAYQAGAELADLEFVQFHPTVLAEDVPRGNALLLTEALRGIGAHLLDPEDRRFMLTHPQQELAPRDEVARAIFQQPAAYLSLKHVNPAEVNQQFGELSALVAARGYELSSDRLPVHTGAHYCMGGIRTDVFGQTTVQGLYAVGEAAHTGVHGANRLASNSLLEGLVFGQRVGYHITHHPRPAPKSEAINLHPPTTAVLRDDEALDLMGRLLDEHLGVIRTKQSITQALAILDTLINQNDHWLFRFAMLIARAAYERTESRGAHFRADAPKTDPEQQGHFIQHVEHGLHFTALTHV</sequence>
<feature type="domain" description="FAD-dependent oxidoreductase 2 FAD-binding" evidence="12">
    <location>
        <begin position="10"/>
        <end position="375"/>
    </location>
</feature>
<proteinExistence type="inferred from homology"/>
<dbReference type="SUPFAM" id="SSF46977">
    <property type="entry name" value="Succinate dehydrogenase/fumarate reductase flavoprotein C-terminal domain"/>
    <property type="match status" value="1"/>
</dbReference>
<evidence type="ECO:0000256" key="10">
    <source>
        <dbReference type="ARBA" id="ARBA00030386"/>
    </source>
</evidence>
<evidence type="ECO:0000256" key="11">
    <source>
        <dbReference type="ARBA" id="ARBA00048305"/>
    </source>
</evidence>
<keyword evidence="15" id="KW-1185">Reference proteome</keyword>
<evidence type="ECO:0000256" key="5">
    <source>
        <dbReference type="ARBA" id="ARBA00021901"/>
    </source>
</evidence>
<dbReference type="EMBL" id="CP019454">
    <property type="protein sequence ID" value="AUW93367.1"/>
    <property type="molecule type" value="Genomic_DNA"/>
</dbReference>
<evidence type="ECO:0000256" key="8">
    <source>
        <dbReference type="ARBA" id="ARBA00022827"/>
    </source>
</evidence>
<dbReference type="PRINTS" id="PR00368">
    <property type="entry name" value="FADPNR"/>
</dbReference>
<dbReference type="Pfam" id="PF00890">
    <property type="entry name" value="FAD_binding_2"/>
    <property type="match status" value="1"/>
</dbReference>
<evidence type="ECO:0000256" key="9">
    <source>
        <dbReference type="ARBA" id="ARBA00023002"/>
    </source>
</evidence>
<reference evidence="14 15" key="1">
    <citation type="journal article" date="2019" name="Sci. Rep.">
        <title>Sulfobacillus thermotolerans: new insights into resistance and metabolic capacities of acidophilic chemolithotrophs.</title>
        <authorList>
            <person name="Panyushkina A.E."/>
            <person name="Babenko V.V."/>
            <person name="Nikitina A.S."/>
            <person name="Selezneva O.V."/>
            <person name="Tsaplina I.A."/>
            <person name="Letarova M.A."/>
            <person name="Kostryukova E.S."/>
            <person name="Letarov A.V."/>
        </authorList>
    </citation>
    <scope>NUCLEOTIDE SEQUENCE [LARGE SCALE GENOMIC DNA]</scope>
    <source>
        <strain evidence="14 15">Kr1</strain>
    </source>
</reference>